<sequence>MGMRWFRQTRPPPSLILSQRRKGNPSYPNTEQPPSLINPSGILCCNSKLSPTTESFSAAGVVLYAMAIENCISDLDQIRRRSGKRQRISSELANLPPPISKLTADLLQEILIRLPNPRVACLCKLVCKPWCSLISSPGFNRLFVSHHQTMSLNHAPIPDNPYELLSMIRSFLPPMPSRVQSRLRVLDCNKDLVLCGFLDLARLSEESSRAYLVCNPFSKQWIALPLAPRKYAYYDSPAARCSCLGFLVGLLQFQGTSSCKAWAEEVAFVMRAAMMQNVHPSTSSIIGDCFCL</sequence>
<evidence type="ECO:0000256" key="1">
    <source>
        <dbReference type="SAM" id="MobiDB-lite"/>
    </source>
</evidence>
<keyword evidence="4" id="KW-1185">Reference proteome</keyword>
<dbReference type="EMBL" id="OZ034820">
    <property type="protein sequence ID" value="CAL1404316.1"/>
    <property type="molecule type" value="Genomic_DNA"/>
</dbReference>
<dbReference type="InterPro" id="IPR055290">
    <property type="entry name" value="At3g26010-like"/>
</dbReference>
<dbReference type="Pfam" id="PF00646">
    <property type="entry name" value="F-box"/>
    <property type="match status" value="1"/>
</dbReference>
<proteinExistence type="predicted"/>
<dbReference type="PANTHER" id="PTHR35546:SF128">
    <property type="entry name" value="F-BOX ASSOCIATED DOMAIN-CONTAINING PROTEIN"/>
    <property type="match status" value="1"/>
</dbReference>
<feature type="domain" description="F-box" evidence="2">
    <location>
        <begin position="99"/>
        <end position="141"/>
    </location>
</feature>
<dbReference type="InterPro" id="IPR001810">
    <property type="entry name" value="F-box_dom"/>
</dbReference>
<name>A0AAV2G150_9ROSI</name>
<feature type="region of interest" description="Disordered" evidence="1">
    <location>
        <begin position="1"/>
        <end position="35"/>
    </location>
</feature>
<evidence type="ECO:0000259" key="2">
    <source>
        <dbReference type="Pfam" id="PF00646"/>
    </source>
</evidence>
<dbReference type="InterPro" id="IPR036047">
    <property type="entry name" value="F-box-like_dom_sf"/>
</dbReference>
<dbReference type="Proteomes" id="UP001497516">
    <property type="component" value="Chromosome 7"/>
</dbReference>
<gene>
    <name evidence="3" type="ORF">LTRI10_LOCUS44183</name>
</gene>
<dbReference type="SUPFAM" id="SSF81383">
    <property type="entry name" value="F-box domain"/>
    <property type="match status" value="1"/>
</dbReference>
<evidence type="ECO:0000313" key="3">
    <source>
        <dbReference type="EMBL" id="CAL1404316.1"/>
    </source>
</evidence>
<dbReference type="AlphaFoldDB" id="A0AAV2G150"/>
<dbReference type="Gene3D" id="1.20.1280.50">
    <property type="match status" value="1"/>
</dbReference>
<organism evidence="3 4">
    <name type="scientific">Linum trigynum</name>
    <dbReference type="NCBI Taxonomy" id="586398"/>
    <lineage>
        <taxon>Eukaryota</taxon>
        <taxon>Viridiplantae</taxon>
        <taxon>Streptophyta</taxon>
        <taxon>Embryophyta</taxon>
        <taxon>Tracheophyta</taxon>
        <taxon>Spermatophyta</taxon>
        <taxon>Magnoliopsida</taxon>
        <taxon>eudicotyledons</taxon>
        <taxon>Gunneridae</taxon>
        <taxon>Pentapetalae</taxon>
        <taxon>rosids</taxon>
        <taxon>fabids</taxon>
        <taxon>Malpighiales</taxon>
        <taxon>Linaceae</taxon>
        <taxon>Linum</taxon>
    </lineage>
</organism>
<evidence type="ECO:0000313" key="4">
    <source>
        <dbReference type="Proteomes" id="UP001497516"/>
    </source>
</evidence>
<protein>
    <recommendedName>
        <fullName evidence="2">F-box domain-containing protein</fullName>
    </recommendedName>
</protein>
<dbReference type="PANTHER" id="PTHR35546">
    <property type="entry name" value="F-BOX PROTEIN INTERACTION DOMAIN PROTEIN-RELATED"/>
    <property type="match status" value="1"/>
</dbReference>
<accession>A0AAV2G150</accession>
<reference evidence="3 4" key="1">
    <citation type="submission" date="2024-04" db="EMBL/GenBank/DDBJ databases">
        <authorList>
            <person name="Fracassetti M."/>
        </authorList>
    </citation>
    <scope>NUCLEOTIDE SEQUENCE [LARGE SCALE GENOMIC DNA]</scope>
</reference>
<feature type="compositionally biased region" description="Polar residues" evidence="1">
    <location>
        <begin position="26"/>
        <end position="35"/>
    </location>
</feature>